<evidence type="ECO:0000313" key="1">
    <source>
        <dbReference type="EMBL" id="KAJ8025458.1"/>
    </source>
</evidence>
<evidence type="ECO:0000313" key="2">
    <source>
        <dbReference type="Proteomes" id="UP001152320"/>
    </source>
</evidence>
<accession>A0A9Q1BH03</accession>
<dbReference type="EMBL" id="JAIZAY010000017">
    <property type="protein sequence ID" value="KAJ8025458.1"/>
    <property type="molecule type" value="Genomic_DNA"/>
</dbReference>
<keyword evidence="2" id="KW-1185">Reference proteome</keyword>
<reference evidence="1" key="1">
    <citation type="submission" date="2021-10" db="EMBL/GenBank/DDBJ databases">
        <title>Tropical sea cucumber genome reveals ecological adaptation and Cuvierian tubules defense mechanism.</title>
        <authorList>
            <person name="Chen T."/>
        </authorList>
    </citation>
    <scope>NUCLEOTIDE SEQUENCE</scope>
    <source>
        <strain evidence="1">Nanhai2018</strain>
        <tissue evidence="1">Muscle</tissue>
    </source>
</reference>
<comment type="caution">
    <text evidence="1">The sequence shown here is derived from an EMBL/GenBank/DDBJ whole genome shotgun (WGS) entry which is preliminary data.</text>
</comment>
<organism evidence="1 2">
    <name type="scientific">Holothuria leucospilota</name>
    <name type="common">Black long sea cucumber</name>
    <name type="synonym">Mertensiothuria leucospilota</name>
    <dbReference type="NCBI Taxonomy" id="206669"/>
    <lineage>
        <taxon>Eukaryota</taxon>
        <taxon>Metazoa</taxon>
        <taxon>Echinodermata</taxon>
        <taxon>Eleutherozoa</taxon>
        <taxon>Echinozoa</taxon>
        <taxon>Holothuroidea</taxon>
        <taxon>Aspidochirotacea</taxon>
        <taxon>Aspidochirotida</taxon>
        <taxon>Holothuriidae</taxon>
        <taxon>Holothuria</taxon>
    </lineage>
</organism>
<dbReference type="AlphaFoldDB" id="A0A9Q1BH03"/>
<name>A0A9Q1BH03_HOLLE</name>
<gene>
    <name evidence="1" type="ORF">HOLleu_33021</name>
</gene>
<protein>
    <submittedName>
        <fullName evidence="1">Uncharacterized protein</fullName>
    </submittedName>
</protein>
<proteinExistence type="predicted"/>
<sequence>MFGFWRRRIFNSNPKVLRPQTTDNILAVSMANLWPIYAATISIFDELHNREADILTWIVKCISKIISRIHD</sequence>
<dbReference type="Proteomes" id="UP001152320">
    <property type="component" value="Chromosome 17"/>
</dbReference>